<reference evidence="3" key="1">
    <citation type="journal article" date="2019" name="Curr. Biol.">
        <title>Genome Sequence of Striga asiatica Provides Insight into the Evolution of Plant Parasitism.</title>
        <authorList>
            <person name="Yoshida S."/>
            <person name="Kim S."/>
            <person name="Wafula E.K."/>
            <person name="Tanskanen J."/>
            <person name="Kim Y.M."/>
            <person name="Honaas L."/>
            <person name="Yang Z."/>
            <person name="Spallek T."/>
            <person name="Conn C.E."/>
            <person name="Ichihashi Y."/>
            <person name="Cheong K."/>
            <person name="Cui S."/>
            <person name="Der J.P."/>
            <person name="Gundlach H."/>
            <person name="Jiao Y."/>
            <person name="Hori C."/>
            <person name="Ishida J.K."/>
            <person name="Kasahara H."/>
            <person name="Kiba T."/>
            <person name="Kim M.S."/>
            <person name="Koo N."/>
            <person name="Laohavisit A."/>
            <person name="Lee Y.H."/>
            <person name="Lumba S."/>
            <person name="McCourt P."/>
            <person name="Mortimer J.C."/>
            <person name="Mutuku J.M."/>
            <person name="Nomura T."/>
            <person name="Sasaki-Sekimoto Y."/>
            <person name="Seto Y."/>
            <person name="Wang Y."/>
            <person name="Wakatake T."/>
            <person name="Sakakibara H."/>
            <person name="Demura T."/>
            <person name="Yamaguchi S."/>
            <person name="Yoneyama K."/>
            <person name="Manabe R.I."/>
            <person name="Nelson D.C."/>
            <person name="Schulman A.H."/>
            <person name="Timko M.P."/>
            <person name="dePamphilis C.W."/>
            <person name="Choi D."/>
            <person name="Shirasu K."/>
        </authorList>
    </citation>
    <scope>NUCLEOTIDE SEQUENCE [LARGE SCALE GENOMIC DNA]</scope>
    <source>
        <strain evidence="3">cv. UVA1</strain>
    </source>
</reference>
<feature type="region of interest" description="Disordered" evidence="1">
    <location>
        <begin position="115"/>
        <end position="134"/>
    </location>
</feature>
<feature type="non-terminal residue" evidence="2">
    <location>
        <position position="1"/>
    </location>
</feature>
<keyword evidence="2" id="KW-0808">Transferase</keyword>
<keyword evidence="2" id="KW-0472">Membrane</keyword>
<dbReference type="AlphaFoldDB" id="A0A5A7Q1Q7"/>
<name>A0A5A7Q1Q7_STRAF</name>
<dbReference type="Proteomes" id="UP000325081">
    <property type="component" value="Unassembled WGS sequence"/>
</dbReference>
<gene>
    <name evidence="2" type="ORF">STAS_15575</name>
</gene>
<sequence length="261" mass="28481">GKSSYERSGSSIAIASGLEWIKLSRVMDSVGLPTLMDRPVEGTSKGSGTPLIRLGFRASPLSRSSDSLDRGCPLRSECYSGTVHGQSYLPGIEKSARTYRMVVMGECMTGAMPTPFSTKVTKSGEPLRLSGHRQSPGPKQIYNFYDPEIAFFQQGRKQIAGPNASTSSTLIPLTELRFVFSHFALLAFGGISANHLHFMPLMLLSNVDDFGTTRGLDLSAYRPFGRFDGFLLATPYSLELRQGQLHRAYLNSKGKGLDLSL</sequence>
<dbReference type="GO" id="GO:0016301">
    <property type="term" value="F:kinase activity"/>
    <property type="evidence" value="ECO:0007669"/>
    <property type="project" value="UniProtKB-KW"/>
</dbReference>
<keyword evidence="3" id="KW-1185">Reference proteome</keyword>
<protein>
    <submittedName>
        <fullName evidence="2">Leucine-rich repeat transmembrane protein kinase</fullName>
    </submittedName>
</protein>
<proteinExistence type="predicted"/>
<organism evidence="2 3">
    <name type="scientific">Striga asiatica</name>
    <name type="common">Asiatic witchweed</name>
    <name type="synonym">Buchnera asiatica</name>
    <dbReference type="NCBI Taxonomy" id="4170"/>
    <lineage>
        <taxon>Eukaryota</taxon>
        <taxon>Viridiplantae</taxon>
        <taxon>Streptophyta</taxon>
        <taxon>Embryophyta</taxon>
        <taxon>Tracheophyta</taxon>
        <taxon>Spermatophyta</taxon>
        <taxon>Magnoliopsida</taxon>
        <taxon>eudicotyledons</taxon>
        <taxon>Gunneridae</taxon>
        <taxon>Pentapetalae</taxon>
        <taxon>asterids</taxon>
        <taxon>lamiids</taxon>
        <taxon>Lamiales</taxon>
        <taxon>Orobanchaceae</taxon>
        <taxon>Buchnereae</taxon>
        <taxon>Striga</taxon>
    </lineage>
</organism>
<evidence type="ECO:0000313" key="3">
    <source>
        <dbReference type="Proteomes" id="UP000325081"/>
    </source>
</evidence>
<keyword evidence="2" id="KW-0812">Transmembrane</keyword>
<keyword evidence="2" id="KW-0418">Kinase</keyword>
<evidence type="ECO:0000256" key="1">
    <source>
        <dbReference type="SAM" id="MobiDB-lite"/>
    </source>
</evidence>
<evidence type="ECO:0000313" key="2">
    <source>
        <dbReference type="EMBL" id="GER39050.1"/>
    </source>
</evidence>
<comment type="caution">
    <text evidence="2">The sequence shown here is derived from an EMBL/GenBank/DDBJ whole genome shotgun (WGS) entry which is preliminary data.</text>
</comment>
<accession>A0A5A7Q1Q7</accession>
<dbReference type="EMBL" id="BKCP01005572">
    <property type="protein sequence ID" value="GER39050.1"/>
    <property type="molecule type" value="Genomic_DNA"/>
</dbReference>